<dbReference type="EnsemblMetazoa" id="CLYHEMT016918.2">
    <property type="protein sequence ID" value="CLYHEMP016918.2"/>
    <property type="gene ID" value="CLYHEMG016918"/>
</dbReference>
<name>A0A7M5X3L5_9CNID</name>
<dbReference type="Proteomes" id="UP000594262">
    <property type="component" value="Unplaced"/>
</dbReference>
<protein>
    <submittedName>
        <fullName evidence="1">Uncharacterized protein</fullName>
    </submittedName>
</protein>
<organism evidence="1 2">
    <name type="scientific">Clytia hemisphaerica</name>
    <dbReference type="NCBI Taxonomy" id="252671"/>
    <lineage>
        <taxon>Eukaryota</taxon>
        <taxon>Metazoa</taxon>
        <taxon>Cnidaria</taxon>
        <taxon>Hydrozoa</taxon>
        <taxon>Hydroidolina</taxon>
        <taxon>Leptothecata</taxon>
        <taxon>Obeliida</taxon>
        <taxon>Clytiidae</taxon>
        <taxon>Clytia</taxon>
    </lineage>
</organism>
<evidence type="ECO:0000313" key="1">
    <source>
        <dbReference type="EnsemblMetazoa" id="CLYHEMP016918.2"/>
    </source>
</evidence>
<reference evidence="1" key="1">
    <citation type="submission" date="2021-01" db="UniProtKB">
        <authorList>
            <consortium name="EnsemblMetazoa"/>
        </authorList>
    </citation>
    <scope>IDENTIFICATION</scope>
</reference>
<proteinExistence type="predicted"/>
<accession>A0A7M5X3L5</accession>
<sequence length="203" mass="23815">MRLVYRSLIYTVLFHQLVNTEEASSCYKSQENLLECQILPYYLDYQEVKCMAKAEIETESARQYICNSKTGYCWYPECQMRLTNNEFRREIVEECTCTEASKKYCKAAIDAEKRSCVKLTRYESHQWATCKKSTELVQKPMTSGCGYPKEFCWYPCQSERHGEESGEVNRDCSCSDGYKIVPSLRLISFYTCNVFLLLKIMVY</sequence>
<dbReference type="AlphaFoldDB" id="A0A7M5X3L5"/>
<evidence type="ECO:0000313" key="2">
    <source>
        <dbReference type="Proteomes" id="UP000594262"/>
    </source>
</evidence>
<keyword evidence="2" id="KW-1185">Reference proteome</keyword>